<dbReference type="Gene3D" id="2.60.120.380">
    <property type="match status" value="2"/>
</dbReference>
<organism evidence="2 3">
    <name type="scientific">Iningainema tapete BLCC-T55</name>
    <dbReference type="NCBI Taxonomy" id="2748662"/>
    <lineage>
        <taxon>Bacteria</taxon>
        <taxon>Bacillati</taxon>
        <taxon>Cyanobacteriota</taxon>
        <taxon>Cyanophyceae</taxon>
        <taxon>Nostocales</taxon>
        <taxon>Scytonemataceae</taxon>
        <taxon>Iningainema tapete</taxon>
    </lineage>
</organism>
<dbReference type="Proteomes" id="UP000629098">
    <property type="component" value="Unassembled WGS sequence"/>
</dbReference>
<evidence type="ECO:0000313" key="2">
    <source>
        <dbReference type="EMBL" id="MBD2773150.1"/>
    </source>
</evidence>
<dbReference type="SUPFAM" id="SSF89260">
    <property type="entry name" value="Collagen-binding domain"/>
    <property type="match status" value="2"/>
</dbReference>
<feature type="domain" description="Peptidase C-terminal archaeal/bacterial" evidence="1">
    <location>
        <begin position="29"/>
        <end position="101"/>
    </location>
</feature>
<dbReference type="InterPro" id="IPR007280">
    <property type="entry name" value="Peptidase_C_arc/bac"/>
</dbReference>
<accession>A0A8J6XCK6</accession>
<dbReference type="RefSeq" id="WP_190828581.1">
    <property type="nucleotide sequence ID" value="NZ_CAWPPI010000049.1"/>
</dbReference>
<gene>
    <name evidence="2" type="ORF">ICL16_14015</name>
</gene>
<proteinExistence type="predicted"/>
<dbReference type="Pfam" id="PF04151">
    <property type="entry name" value="PPC"/>
    <property type="match status" value="1"/>
</dbReference>
<evidence type="ECO:0000313" key="3">
    <source>
        <dbReference type="Proteomes" id="UP000629098"/>
    </source>
</evidence>
<comment type="caution">
    <text evidence="2">The sequence shown here is derived from an EMBL/GenBank/DDBJ whole genome shotgun (WGS) entry which is preliminary data.</text>
</comment>
<dbReference type="AlphaFoldDB" id="A0A8J6XCK6"/>
<dbReference type="PROSITE" id="PS00018">
    <property type="entry name" value="EF_HAND_1"/>
    <property type="match status" value="1"/>
</dbReference>
<protein>
    <submittedName>
        <fullName evidence="2">Pre-peptidase C-terminal domain-containing protein</fullName>
    </submittedName>
</protein>
<evidence type="ECO:0000259" key="1">
    <source>
        <dbReference type="Pfam" id="PF04151"/>
    </source>
</evidence>
<dbReference type="EMBL" id="JACXAE010000049">
    <property type="protein sequence ID" value="MBD2773150.1"/>
    <property type="molecule type" value="Genomic_DNA"/>
</dbReference>
<reference evidence="2" key="1">
    <citation type="submission" date="2020-09" db="EMBL/GenBank/DDBJ databases">
        <title>Iningainema tapete sp. nov. (Scytonemataceae, Cyanobacteria) from greenhouses in central Florida (USA) produces two types of nodularin with biosynthetic potential for microcystin-LR and anabaenopeptins.</title>
        <authorList>
            <person name="Berthold D.E."/>
            <person name="Lefler F.W."/>
            <person name="Huang I.-S."/>
            <person name="Abdulla H."/>
            <person name="Zimba P.V."/>
            <person name="Laughinghouse H.D. IV."/>
        </authorList>
    </citation>
    <scope>NUCLEOTIDE SEQUENCE</scope>
    <source>
        <strain evidence="2">BLCCT55</strain>
    </source>
</reference>
<name>A0A8J6XCK6_9CYAN</name>
<sequence>MTTYNYTVGTLTETAVTRSNYLTNETDSRDVYKFSTTGTSDINLSLSRISSGDDADLRLYRDNGNGYFDSGDQWITSSSASGNRDDAINARGDAGTYFAEVVRYSPGSTGTVNYNLALSATSPYSPSNLLPKEINLGDLSSDTTRSGYISNYNTTDVYSFSLDFYEGTNISLTGLSADADIRLYQDNNNNGIVDTNELVRSSTNGGSSSEYISGIDLSGNYFLMVSQYGSSSTSYNLNFDHYTTTFA</sequence>
<dbReference type="InterPro" id="IPR018247">
    <property type="entry name" value="EF_Hand_1_Ca_BS"/>
</dbReference>
<keyword evidence="3" id="KW-1185">Reference proteome</keyword>